<dbReference type="EMBL" id="JAOPKD010000001">
    <property type="protein sequence ID" value="MCU4725459.1"/>
    <property type="molecule type" value="Genomic_DNA"/>
</dbReference>
<evidence type="ECO:0000313" key="3">
    <source>
        <dbReference type="EMBL" id="MCU4725459.1"/>
    </source>
</evidence>
<sequence>MAEFASEVTIDDIVVRDTDVSRAVEEPLRAMILDMLAEQAMSIDQLHESLTERGYDRTENTVRHHVNELRDAGLVEIARLEEGRGGTKKFYEANTIVLSYALPDDREADIERMVESIQPGVAAILDQLADEYGADIDAIAGEMAPCEHCGTQKYEPYVMLTVLRRAFVRSMSNG</sequence>
<dbReference type="SUPFAM" id="SSF46785">
    <property type="entry name" value="Winged helix' DNA-binding domain"/>
    <property type="match status" value="1"/>
</dbReference>
<organism evidence="3 5">
    <name type="scientific">Halapricum hydrolyticum</name>
    <dbReference type="NCBI Taxonomy" id="2979991"/>
    <lineage>
        <taxon>Archaea</taxon>
        <taxon>Methanobacteriati</taxon>
        <taxon>Methanobacteriota</taxon>
        <taxon>Stenosarchaea group</taxon>
        <taxon>Halobacteria</taxon>
        <taxon>Halobacteriales</taxon>
        <taxon>Haloarculaceae</taxon>
        <taxon>Halapricum</taxon>
    </lineage>
</organism>
<name>A0AAE3LGC8_9EURY</name>
<keyword evidence="4" id="KW-1185">Reference proteome</keyword>
<dbReference type="CDD" id="cd00090">
    <property type="entry name" value="HTH_ARSR"/>
    <property type="match status" value="1"/>
</dbReference>
<dbReference type="Proteomes" id="UP001209746">
    <property type="component" value="Unassembled WGS sequence"/>
</dbReference>
<evidence type="ECO:0000313" key="4">
    <source>
        <dbReference type="Proteomes" id="UP001208186"/>
    </source>
</evidence>
<evidence type="ECO:0000313" key="2">
    <source>
        <dbReference type="EMBL" id="MCU4716936.1"/>
    </source>
</evidence>
<accession>A0AAE3LGC8</accession>
<dbReference type="SMART" id="SM00418">
    <property type="entry name" value="HTH_ARSR"/>
    <property type="match status" value="1"/>
</dbReference>
<evidence type="ECO:0000259" key="1">
    <source>
        <dbReference type="SMART" id="SM00418"/>
    </source>
</evidence>
<dbReference type="Proteomes" id="UP001208186">
    <property type="component" value="Unassembled WGS sequence"/>
</dbReference>
<dbReference type="EMBL" id="JAOPKC010000001">
    <property type="protein sequence ID" value="MCU4716936.1"/>
    <property type="molecule type" value="Genomic_DNA"/>
</dbReference>
<feature type="domain" description="HTH arsR-type" evidence="1">
    <location>
        <begin position="19"/>
        <end position="103"/>
    </location>
</feature>
<protein>
    <submittedName>
        <fullName evidence="3">Helix-turn-helix domain-containing protein</fullName>
    </submittedName>
</protein>
<gene>
    <name evidence="3" type="ORF">OB914_00510</name>
    <name evidence="2" type="ORF">OB916_02510</name>
</gene>
<dbReference type="InterPro" id="IPR036390">
    <property type="entry name" value="WH_DNA-bd_sf"/>
</dbReference>
<dbReference type="RefSeq" id="WP_315907696.1">
    <property type="nucleotide sequence ID" value="NZ_JAOPKC010000001.1"/>
</dbReference>
<evidence type="ECO:0000313" key="5">
    <source>
        <dbReference type="Proteomes" id="UP001209746"/>
    </source>
</evidence>
<proteinExistence type="predicted"/>
<dbReference type="GO" id="GO:0003700">
    <property type="term" value="F:DNA-binding transcription factor activity"/>
    <property type="evidence" value="ECO:0007669"/>
    <property type="project" value="InterPro"/>
</dbReference>
<dbReference type="InterPro" id="IPR011991">
    <property type="entry name" value="ArsR-like_HTH"/>
</dbReference>
<dbReference type="InterPro" id="IPR036388">
    <property type="entry name" value="WH-like_DNA-bd_sf"/>
</dbReference>
<reference evidence="3" key="1">
    <citation type="submission" date="2023-02" db="EMBL/GenBank/DDBJ databases">
        <title>Enrichment on poylsaccharides allowed isolation of novel metabolic and taxonomic groups of Haloarchaea.</title>
        <authorList>
            <person name="Sorokin D.Y."/>
            <person name="Elcheninov A.G."/>
            <person name="Khizhniak T.V."/>
            <person name="Kolganova T.V."/>
            <person name="Kublanov I.V."/>
        </authorList>
    </citation>
    <scope>NUCLEOTIDE SEQUENCE</scope>
    <source>
        <strain evidence="2 4">HArc-curdl5-1</strain>
        <strain evidence="3">HArc-curdl7</strain>
    </source>
</reference>
<dbReference type="Pfam" id="PF12840">
    <property type="entry name" value="HTH_20"/>
    <property type="match status" value="1"/>
</dbReference>
<comment type="caution">
    <text evidence="3">The sequence shown here is derived from an EMBL/GenBank/DDBJ whole genome shotgun (WGS) entry which is preliminary data.</text>
</comment>
<dbReference type="InterPro" id="IPR001845">
    <property type="entry name" value="HTH_ArsR_DNA-bd_dom"/>
</dbReference>
<dbReference type="AlphaFoldDB" id="A0AAE3LGC8"/>
<dbReference type="Gene3D" id="1.10.10.10">
    <property type="entry name" value="Winged helix-like DNA-binding domain superfamily/Winged helix DNA-binding domain"/>
    <property type="match status" value="1"/>
</dbReference>